<evidence type="ECO:0000313" key="2">
    <source>
        <dbReference type="Proteomes" id="UP001458946"/>
    </source>
</evidence>
<protein>
    <submittedName>
        <fullName evidence="1">Uncharacterized protein</fullName>
    </submittedName>
</protein>
<dbReference type="EMBL" id="BAABRN010000001">
    <property type="protein sequence ID" value="GAA5500442.1"/>
    <property type="molecule type" value="Genomic_DNA"/>
</dbReference>
<dbReference type="RefSeq" id="WP_353540426.1">
    <property type="nucleotide sequence ID" value="NZ_BAABRN010000001.1"/>
</dbReference>
<comment type="caution">
    <text evidence="1">The sequence shown here is derived from an EMBL/GenBank/DDBJ whole genome shotgun (WGS) entry which is preliminary data.</text>
</comment>
<accession>A0ABP9V572</accession>
<name>A0ABP9V572_9DEIO</name>
<reference evidence="1 2" key="1">
    <citation type="submission" date="2024-02" db="EMBL/GenBank/DDBJ databases">
        <title>Deinococcus xinjiangensis NBRC 107630.</title>
        <authorList>
            <person name="Ichikawa N."/>
            <person name="Katano-Makiyama Y."/>
            <person name="Hidaka K."/>
        </authorList>
    </citation>
    <scope>NUCLEOTIDE SEQUENCE [LARGE SCALE GENOMIC DNA]</scope>
    <source>
        <strain evidence="1 2">NBRC 107630</strain>
    </source>
</reference>
<keyword evidence="2" id="KW-1185">Reference proteome</keyword>
<gene>
    <name evidence="1" type="ORF">Dxin01_00163</name>
</gene>
<evidence type="ECO:0000313" key="1">
    <source>
        <dbReference type="EMBL" id="GAA5500442.1"/>
    </source>
</evidence>
<dbReference type="Proteomes" id="UP001458946">
    <property type="component" value="Unassembled WGS sequence"/>
</dbReference>
<sequence length="83" mass="8976">MSQFEPLASPELTLSVPASPTLTLSAPMQVARGLARMVQENAAVPSQPVIEGTLMRFLNGLLSDETAEDGDVVRLIYFTEVKE</sequence>
<proteinExistence type="predicted"/>
<organism evidence="1 2">
    <name type="scientific">Deinococcus xinjiangensis</name>
    <dbReference type="NCBI Taxonomy" id="457454"/>
    <lineage>
        <taxon>Bacteria</taxon>
        <taxon>Thermotogati</taxon>
        <taxon>Deinococcota</taxon>
        <taxon>Deinococci</taxon>
        <taxon>Deinococcales</taxon>
        <taxon>Deinococcaceae</taxon>
        <taxon>Deinococcus</taxon>
    </lineage>
</organism>